<organism evidence="8 9">
    <name type="scientific">Cypionkella aquatica</name>
    <dbReference type="NCBI Taxonomy" id="1756042"/>
    <lineage>
        <taxon>Bacteria</taxon>
        <taxon>Pseudomonadati</taxon>
        <taxon>Pseudomonadota</taxon>
        <taxon>Alphaproteobacteria</taxon>
        <taxon>Rhodobacterales</taxon>
        <taxon>Paracoccaceae</taxon>
        <taxon>Cypionkella</taxon>
    </lineage>
</organism>
<evidence type="ECO:0000256" key="2">
    <source>
        <dbReference type="ARBA" id="ARBA00022448"/>
    </source>
</evidence>
<dbReference type="SMART" id="SM00062">
    <property type="entry name" value="PBPb"/>
    <property type="match status" value="1"/>
</dbReference>
<dbReference type="FunFam" id="3.40.190.10:FF:000050">
    <property type="entry name" value="Sulfonate ABC transporter substrate-binding protein"/>
    <property type="match status" value="1"/>
</dbReference>
<evidence type="ECO:0000256" key="3">
    <source>
        <dbReference type="ARBA" id="ARBA00022729"/>
    </source>
</evidence>
<keyword evidence="3 6" id="KW-0732">Signal</keyword>
<comment type="function">
    <text evidence="4">Part of a binding-protein-dependent transport system for aliphatic sulfonates. Putative binding protein.</text>
</comment>
<dbReference type="AlphaFoldDB" id="A0AA37X0N3"/>
<reference evidence="8 9" key="1">
    <citation type="journal article" date="2014" name="Int. J. Syst. Evol. Microbiol.">
        <title>Complete genome sequence of Corynebacterium casei LMG S-19264T (=DSM 44701T), isolated from a smear-ripened cheese.</title>
        <authorList>
            <consortium name="US DOE Joint Genome Institute (JGI-PGF)"/>
            <person name="Walter F."/>
            <person name="Albersmeier A."/>
            <person name="Kalinowski J."/>
            <person name="Ruckert C."/>
        </authorList>
    </citation>
    <scope>NUCLEOTIDE SEQUENCE [LARGE SCALE GENOMIC DNA]</scope>
    <source>
        <strain evidence="8 9">NBRC 111766</strain>
    </source>
</reference>
<dbReference type="EMBL" id="BSPP01000011">
    <property type="protein sequence ID" value="GLS88263.1"/>
    <property type="molecule type" value="Genomic_DNA"/>
</dbReference>
<sequence length="318" mass="32931">MLLTRRTFGAAALLLTTAFAVSAHAEKVTTLKIGYQKTNLPVIAKQLGVIEKGLEPLGVAVEWVEFPAGPPLVEALNVGAIQVGWTGDAPPIFGQSAGSAIVYLAALPSNGEGEAVFTKSDSGIKTIADLKGKKVGVGKGTSAHNLLVAALEANGLKLSDIEVVYLSPADAAAAFASDNIVAWAVWDPFFAVAETKYQPTILARSSDVLKVNTYFLANRDFAADADNASVITTTVAALGEAAAWADANRDKVAAAVAEVTGVPIEAQTLAVTRAKFAIYPITPEIIAGQQATADRFFGLGLIPSAVKISDAVWTAPAN</sequence>
<keyword evidence="2" id="KW-0813">Transport</keyword>
<dbReference type="SUPFAM" id="SSF53850">
    <property type="entry name" value="Periplasmic binding protein-like II"/>
    <property type="match status" value="1"/>
</dbReference>
<dbReference type="Gene3D" id="3.40.190.10">
    <property type="entry name" value="Periplasmic binding protein-like II"/>
    <property type="match status" value="2"/>
</dbReference>
<dbReference type="GO" id="GO:0016020">
    <property type="term" value="C:membrane"/>
    <property type="evidence" value="ECO:0007669"/>
    <property type="project" value="InterPro"/>
</dbReference>
<evidence type="ECO:0000256" key="1">
    <source>
        <dbReference type="ARBA" id="ARBA00010742"/>
    </source>
</evidence>
<feature type="domain" description="Solute-binding protein family 3/N-terminal" evidence="7">
    <location>
        <begin position="30"/>
        <end position="252"/>
    </location>
</feature>
<feature type="signal peptide" evidence="6">
    <location>
        <begin position="1"/>
        <end position="25"/>
    </location>
</feature>
<dbReference type="Pfam" id="PF13379">
    <property type="entry name" value="NMT1_2"/>
    <property type="match status" value="1"/>
</dbReference>
<evidence type="ECO:0000313" key="9">
    <source>
        <dbReference type="Proteomes" id="UP001157355"/>
    </source>
</evidence>
<name>A0AA37X0N3_9RHOB</name>
<comment type="similarity">
    <text evidence="1">Belongs to the bacterial solute-binding protein SsuA/TauA family.</text>
</comment>
<protein>
    <recommendedName>
        <fullName evidence="5">Putative aliphatic sulfonates-binding protein</fullName>
    </recommendedName>
</protein>
<evidence type="ECO:0000313" key="8">
    <source>
        <dbReference type="EMBL" id="GLS88263.1"/>
    </source>
</evidence>
<evidence type="ECO:0000256" key="6">
    <source>
        <dbReference type="SAM" id="SignalP"/>
    </source>
</evidence>
<dbReference type="InterPro" id="IPR010067">
    <property type="entry name" value="ABC_SsuA_sub-bd"/>
</dbReference>
<dbReference type="RefSeq" id="WP_284326435.1">
    <property type="nucleotide sequence ID" value="NZ_BSPP01000011.1"/>
</dbReference>
<evidence type="ECO:0000259" key="7">
    <source>
        <dbReference type="SMART" id="SM00062"/>
    </source>
</evidence>
<gene>
    <name evidence="8" type="ORF">GCM10010873_32370</name>
</gene>
<dbReference type="NCBIfam" id="TIGR01728">
    <property type="entry name" value="SsuA_fam"/>
    <property type="match status" value="1"/>
</dbReference>
<dbReference type="PANTHER" id="PTHR30024">
    <property type="entry name" value="ALIPHATIC SULFONATES-BINDING PROTEIN-RELATED"/>
    <property type="match status" value="1"/>
</dbReference>
<accession>A0AA37X0N3</accession>
<dbReference type="Proteomes" id="UP001157355">
    <property type="component" value="Unassembled WGS sequence"/>
</dbReference>
<proteinExistence type="inferred from homology"/>
<keyword evidence="9" id="KW-1185">Reference proteome</keyword>
<dbReference type="PANTHER" id="PTHR30024:SF42">
    <property type="entry name" value="ALIPHATIC SULFONATES-BINDING PROTEIN-RELATED"/>
    <property type="match status" value="1"/>
</dbReference>
<feature type="chain" id="PRO_5041391182" description="Putative aliphatic sulfonates-binding protein" evidence="6">
    <location>
        <begin position="26"/>
        <end position="318"/>
    </location>
</feature>
<comment type="caution">
    <text evidence="8">The sequence shown here is derived from an EMBL/GenBank/DDBJ whole genome shotgun (WGS) entry which is preliminary data.</text>
</comment>
<dbReference type="GO" id="GO:0042626">
    <property type="term" value="F:ATPase-coupled transmembrane transporter activity"/>
    <property type="evidence" value="ECO:0007669"/>
    <property type="project" value="InterPro"/>
</dbReference>
<dbReference type="InterPro" id="IPR001638">
    <property type="entry name" value="Solute-binding_3/MltF_N"/>
</dbReference>
<evidence type="ECO:0000256" key="4">
    <source>
        <dbReference type="ARBA" id="ARBA00055538"/>
    </source>
</evidence>
<evidence type="ECO:0000256" key="5">
    <source>
        <dbReference type="ARBA" id="ARBA00070228"/>
    </source>
</evidence>